<dbReference type="AlphaFoldDB" id="A0A0B7B0X9"/>
<dbReference type="GO" id="GO:0030170">
    <property type="term" value="F:pyridoxal phosphate binding"/>
    <property type="evidence" value="ECO:0007669"/>
    <property type="project" value="InterPro"/>
</dbReference>
<accession>A0A0B7B0X9</accession>
<protein>
    <recommendedName>
        <fullName evidence="1">MOSC domain-containing protein</fullName>
    </recommendedName>
</protein>
<dbReference type="GO" id="GO:0003824">
    <property type="term" value="F:catalytic activity"/>
    <property type="evidence" value="ECO:0007669"/>
    <property type="project" value="InterPro"/>
</dbReference>
<dbReference type="EMBL" id="HACG01039667">
    <property type="protein sequence ID" value="CEK86532.1"/>
    <property type="molecule type" value="Transcribed_RNA"/>
</dbReference>
<dbReference type="Pfam" id="PF03473">
    <property type="entry name" value="MOSC"/>
    <property type="match status" value="1"/>
</dbReference>
<feature type="non-terminal residue" evidence="2">
    <location>
        <position position="1"/>
    </location>
</feature>
<dbReference type="InterPro" id="IPR011037">
    <property type="entry name" value="Pyrv_Knase-like_insert_dom_sf"/>
</dbReference>
<evidence type="ECO:0000259" key="1">
    <source>
        <dbReference type="PROSITE" id="PS51340"/>
    </source>
</evidence>
<reference evidence="2" key="1">
    <citation type="submission" date="2014-12" db="EMBL/GenBank/DDBJ databases">
        <title>Insight into the proteome of Arion vulgaris.</title>
        <authorList>
            <person name="Aradska J."/>
            <person name="Bulat T."/>
            <person name="Smidak R."/>
            <person name="Sarate P."/>
            <person name="Gangsoo J."/>
            <person name="Sialana F."/>
            <person name="Bilban M."/>
            <person name="Lubec G."/>
        </authorList>
    </citation>
    <scope>NUCLEOTIDE SEQUENCE</scope>
    <source>
        <tissue evidence="2">Skin</tissue>
    </source>
</reference>
<gene>
    <name evidence="2" type="primary">ORF154289</name>
</gene>
<proteinExistence type="predicted"/>
<name>A0A0B7B0X9_9EUPU</name>
<dbReference type="PROSITE" id="PS51340">
    <property type="entry name" value="MOSC"/>
    <property type="match status" value="1"/>
</dbReference>
<dbReference type="InterPro" id="IPR005302">
    <property type="entry name" value="MoCF_Sase_C"/>
</dbReference>
<feature type="domain" description="MOSC" evidence="1">
    <location>
        <begin position="1"/>
        <end position="97"/>
    </location>
</feature>
<organism evidence="2">
    <name type="scientific">Arion vulgaris</name>
    <dbReference type="NCBI Taxonomy" id="1028688"/>
    <lineage>
        <taxon>Eukaryota</taxon>
        <taxon>Metazoa</taxon>
        <taxon>Spiralia</taxon>
        <taxon>Lophotrochozoa</taxon>
        <taxon>Mollusca</taxon>
        <taxon>Gastropoda</taxon>
        <taxon>Heterobranchia</taxon>
        <taxon>Euthyneura</taxon>
        <taxon>Panpulmonata</taxon>
        <taxon>Eupulmonata</taxon>
        <taxon>Stylommatophora</taxon>
        <taxon>Helicina</taxon>
        <taxon>Arionoidea</taxon>
        <taxon>Arionidae</taxon>
        <taxon>Arion</taxon>
    </lineage>
</organism>
<sequence>LMLRFRGNLVIDGGKPFDEEEWTSITVGGNTVLCQGPCSRCQMICMDQETALKSREPLRTLGVWRGKKVPFGVHARMLLPADGSTKFLHVGDIVHIN</sequence>
<dbReference type="SUPFAM" id="SSF50800">
    <property type="entry name" value="PK beta-barrel domain-like"/>
    <property type="match status" value="1"/>
</dbReference>
<dbReference type="GO" id="GO:0030151">
    <property type="term" value="F:molybdenum ion binding"/>
    <property type="evidence" value="ECO:0007669"/>
    <property type="project" value="InterPro"/>
</dbReference>
<evidence type="ECO:0000313" key="2">
    <source>
        <dbReference type="EMBL" id="CEK86532.1"/>
    </source>
</evidence>